<dbReference type="GO" id="GO:0042277">
    <property type="term" value="F:peptide binding"/>
    <property type="evidence" value="ECO:0007669"/>
    <property type="project" value="InterPro"/>
</dbReference>
<evidence type="ECO:0000313" key="9">
    <source>
        <dbReference type="EMBL" id="CRK85530.1"/>
    </source>
</evidence>
<dbReference type="SUPFAM" id="SSF109998">
    <property type="entry name" value="Triger factor/SurA peptide-binding domain-like"/>
    <property type="match status" value="1"/>
</dbReference>
<reference evidence="10" key="1">
    <citation type="submission" date="2015-05" db="EMBL/GenBank/DDBJ databases">
        <authorList>
            <person name="Manzano-Marin A."/>
        </authorList>
    </citation>
    <scope>NUCLEOTIDE SEQUENCE [LARGE SCALE GENOMIC DNA]</scope>
    <source>
        <strain evidence="10">officinalis</strain>
    </source>
</reference>
<gene>
    <name evidence="7 9" type="primary">surA</name>
    <name evidence="9" type="ORF">SOFFGTOCOR_0084</name>
</gene>
<dbReference type="EC" id="5.2.1.8" evidence="7"/>
<keyword evidence="5 7" id="KW-0143">Chaperone</keyword>
<comment type="function">
    <text evidence="7">Chaperone involved in the correct folding and assembly of outer membrane proteins. Recognizes specific patterns of aromatic residues and the orientation of their side chains, which are found more frequently in integral outer membrane proteins. May act in both early periplasmic and late outer membrane-associated steps of protein maturation.</text>
</comment>
<evidence type="ECO:0000256" key="7">
    <source>
        <dbReference type="HAMAP-Rule" id="MF_01183"/>
    </source>
</evidence>
<sequence length="432" mass="50610">MQYWGVFFLGLILINFKVLAKPYEIDKIIAIVNHEIILKSDLEDMIKMIKMNNKKRKQNIFNYYDLHNQVLNRLIINNIILQLAKQLQINFSKEEINSVIMNISHQNNLTIKEMEKKLSIYNIKMSKFFDEIRKEMLISKVYNDVVGSRIKILSQEVNALTEQISLQANRNMKIDFDYIIILLPEELNQEKLKNSIFLSKKILSDFKNGYTFNQLINTYTKNNEIIKTGKINSLHLKDLPVIFAEKLKDAKKGDVIGPIRSSIGYNILRINNISNKKKSFHVITEVKIRNILIKSTLNFTDEQIKDKLIKIHNDINSKKISFSDAAKQNSEDFNSSFKGGDLGWNALETYDPIFRTKLLKLKKGELSKPFFSDFGWHLIQLDDIRTVNETDSVYKQQAYNLLFNSKFNEEVENWTQELRINAYVKIINDYDN</sequence>
<dbReference type="HAMAP" id="MF_01183">
    <property type="entry name" value="Chaperone_SurA"/>
    <property type="match status" value="1"/>
</dbReference>
<keyword evidence="2 7" id="KW-0677">Repeat</keyword>
<evidence type="ECO:0000256" key="2">
    <source>
        <dbReference type="ARBA" id="ARBA00022737"/>
    </source>
</evidence>
<evidence type="ECO:0000313" key="10">
    <source>
        <dbReference type="Proteomes" id="UP000242301"/>
    </source>
</evidence>
<dbReference type="EMBL" id="CVRF01000001">
    <property type="protein sequence ID" value="CRK85530.1"/>
    <property type="molecule type" value="Genomic_DNA"/>
</dbReference>
<dbReference type="PANTHER" id="PTHR47637">
    <property type="entry name" value="CHAPERONE SURA"/>
    <property type="match status" value="1"/>
</dbReference>
<dbReference type="Proteomes" id="UP000242301">
    <property type="component" value="Unassembled WGS sequence"/>
</dbReference>
<dbReference type="InterPro" id="IPR023058">
    <property type="entry name" value="PPIase_PpiC_CS"/>
</dbReference>
<dbReference type="InterPro" id="IPR046357">
    <property type="entry name" value="PPIase_dom_sf"/>
</dbReference>
<keyword evidence="6 7" id="KW-0413">Isomerase</keyword>
<dbReference type="AlphaFoldDB" id="A0A0M6W6Z5"/>
<dbReference type="GO" id="GO:0050821">
    <property type="term" value="P:protein stabilization"/>
    <property type="evidence" value="ECO:0007669"/>
    <property type="project" value="InterPro"/>
</dbReference>
<dbReference type="InterPro" id="IPR050280">
    <property type="entry name" value="OMP_Chaperone_SurA"/>
</dbReference>
<evidence type="ECO:0000256" key="1">
    <source>
        <dbReference type="ARBA" id="ARBA00022729"/>
    </source>
</evidence>
<dbReference type="InterPro" id="IPR023034">
    <property type="entry name" value="PPIase_SurA"/>
</dbReference>
<dbReference type="PROSITE" id="PS01096">
    <property type="entry name" value="PPIC_PPIASE_1"/>
    <property type="match status" value="1"/>
</dbReference>
<dbReference type="GO" id="GO:0006457">
    <property type="term" value="P:protein folding"/>
    <property type="evidence" value="ECO:0007669"/>
    <property type="project" value="UniProtKB-UniRule"/>
</dbReference>
<comment type="catalytic activity">
    <reaction evidence="7">
        <text>[protein]-peptidylproline (omega=180) = [protein]-peptidylproline (omega=0)</text>
        <dbReference type="Rhea" id="RHEA:16237"/>
        <dbReference type="Rhea" id="RHEA-COMP:10747"/>
        <dbReference type="Rhea" id="RHEA-COMP:10748"/>
        <dbReference type="ChEBI" id="CHEBI:83833"/>
        <dbReference type="ChEBI" id="CHEBI:83834"/>
        <dbReference type="EC" id="5.2.1.8"/>
    </reaction>
</comment>
<dbReference type="Gene3D" id="3.10.50.40">
    <property type="match status" value="2"/>
</dbReference>
<comment type="subcellular location">
    <subcellularLocation>
        <location evidence="7">Periplasm</location>
    </subcellularLocation>
    <text evidence="7">Is capable of associating with the outer membrane.</text>
</comment>
<evidence type="ECO:0000256" key="5">
    <source>
        <dbReference type="ARBA" id="ARBA00023186"/>
    </source>
</evidence>
<dbReference type="NCBIfam" id="NF008038">
    <property type="entry name" value="PRK10770.1"/>
    <property type="match status" value="1"/>
</dbReference>
<dbReference type="STRING" id="1715285.SOFFGTOCOR_0084"/>
<dbReference type="GO" id="GO:0043165">
    <property type="term" value="P:Gram-negative-bacterium-type cell outer membrane assembly"/>
    <property type="evidence" value="ECO:0007669"/>
    <property type="project" value="InterPro"/>
</dbReference>
<dbReference type="Pfam" id="PF00639">
    <property type="entry name" value="Rotamase"/>
    <property type="match status" value="2"/>
</dbReference>
<dbReference type="PANTHER" id="PTHR47637:SF1">
    <property type="entry name" value="CHAPERONE SURA"/>
    <property type="match status" value="1"/>
</dbReference>
<keyword evidence="1 7" id="KW-0732">Signal</keyword>
<dbReference type="InterPro" id="IPR000297">
    <property type="entry name" value="PPIase_PpiC"/>
</dbReference>
<feature type="domain" description="PpiC" evidence="8">
    <location>
        <begin position="283"/>
        <end position="383"/>
    </location>
</feature>
<evidence type="ECO:0000256" key="4">
    <source>
        <dbReference type="ARBA" id="ARBA00023110"/>
    </source>
</evidence>
<proteinExistence type="inferred from homology"/>
<feature type="domain" description="PpiC" evidence="8">
    <location>
        <begin position="171"/>
        <end position="272"/>
    </location>
</feature>
<keyword evidence="3 7" id="KW-0574">Periplasm</keyword>
<dbReference type="GO" id="GO:0003755">
    <property type="term" value="F:peptidyl-prolyl cis-trans isomerase activity"/>
    <property type="evidence" value="ECO:0007669"/>
    <property type="project" value="UniProtKB-UniRule"/>
</dbReference>
<accession>A0A0M6W6Z5</accession>
<keyword evidence="4 7" id="KW-0697">Rotamase</keyword>
<keyword evidence="10" id="KW-1185">Reference proteome</keyword>
<protein>
    <recommendedName>
        <fullName evidence="7">Chaperone SurA</fullName>
    </recommendedName>
    <alternativeName>
        <fullName evidence="7">Peptidyl-prolyl cis-trans isomerase SurA</fullName>
        <shortName evidence="7">PPIase SurA</shortName>
        <ecNumber evidence="7">5.2.1.8</ecNumber>
    </alternativeName>
    <alternativeName>
        <fullName evidence="7">Rotamase SurA</fullName>
    </alternativeName>
</protein>
<name>A0A0M6W6Z5_9GAMM</name>
<dbReference type="GO" id="GO:0051082">
    <property type="term" value="F:unfolded protein binding"/>
    <property type="evidence" value="ECO:0007669"/>
    <property type="project" value="UniProtKB-UniRule"/>
</dbReference>
<organism evidence="9 10">
    <name type="scientific">Candidatus Providencia siddallii</name>
    <dbReference type="NCBI Taxonomy" id="1715285"/>
    <lineage>
        <taxon>Bacteria</taxon>
        <taxon>Pseudomonadati</taxon>
        <taxon>Pseudomonadota</taxon>
        <taxon>Gammaproteobacteria</taxon>
        <taxon>Enterobacterales</taxon>
        <taxon>Morganellaceae</taxon>
        <taxon>Providencia</taxon>
    </lineage>
</organism>
<dbReference type="GO" id="GO:0030288">
    <property type="term" value="C:outer membrane-bounded periplasmic space"/>
    <property type="evidence" value="ECO:0007669"/>
    <property type="project" value="InterPro"/>
</dbReference>
<comment type="domain">
    <text evidence="7">The PPIase activity resides only in the second parvulin domain. The N-terminal region and the C-terminal tail are necessary and sufficient for the chaperone activity of SurA. The PPIase activity is dispensable for SurA to function as a chaperone. The N-terminal region and the C-terminal tail are also required for porin recognition.</text>
</comment>
<evidence type="ECO:0000256" key="6">
    <source>
        <dbReference type="ARBA" id="ARBA00023235"/>
    </source>
</evidence>
<dbReference type="Pfam" id="PF09312">
    <property type="entry name" value="SurA_N"/>
    <property type="match status" value="1"/>
</dbReference>
<dbReference type="InterPro" id="IPR027304">
    <property type="entry name" value="Trigger_fact/SurA_dom_sf"/>
</dbReference>
<evidence type="ECO:0000259" key="8">
    <source>
        <dbReference type="PROSITE" id="PS50198"/>
    </source>
</evidence>
<dbReference type="InterPro" id="IPR015391">
    <property type="entry name" value="SurA_N"/>
</dbReference>
<evidence type="ECO:0000256" key="3">
    <source>
        <dbReference type="ARBA" id="ARBA00022764"/>
    </source>
</evidence>
<dbReference type="PROSITE" id="PS50198">
    <property type="entry name" value="PPIC_PPIASE_2"/>
    <property type="match status" value="2"/>
</dbReference>
<dbReference type="Gene3D" id="1.10.4030.10">
    <property type="entry name" value="Porin chaperone SurA, peptide-binding domain"/>
    <property type="match status" value="2"/>
</dbReference>
<dbReference type="SUPFAM" id="SSF54534">
    <property type="entry name" value="FKBP-like"/>
    <property type="match status" value="2"/>
</dbReference>